<evidence type="ECO:0000256" key="2">
    <source>
        <dbReference type="ARBA" id="ARBA00023163"/>
    </source>
</evidence>
<organism evidence="4 5">
    <name type="scientific">Pristionchus mayeri</name>
    <dbReference type="NCBI Taxonomy" id="1317129"/>
    <lineage>
        <taxon>Eukaryota</taxon>
        <taxon>Metazoa</taxon>
        <taxon>Ecdysozoa</taxon>
        <taxon>Nematoda</taxon>
        <taxon>Chromadorea</taxon>
        <taxon>Rhabditida</taxon>
        <taxon>Rhabditina</taxon>
        <taxon>Diplogasteromorpha</taxon>
        <taxon>Diplogasteroidea</taxon>
        <taxon>Neodiplogasteridae</taxon>
        <taxon>Pristionchus</taxon>
    </lineage>
</organism>
<keyword evidence="5" id="KW-1185">Reference proteome</keyword>
<dbReference type="SUPFAM" id="SSF48508">
    <property type="entry name" value="Nuclear receptor ligand-binding domain"/>
    <property type="match status" value="1"/>
</dbReference>
<comment type="caution">
    <text evidence="4">The sequence shown here is derived from an EMBL/GenBank/DDBJ whole genome shotgun (WGS) entry which is preliminary data.</text>
</comment>
<dbReference type="InterPro" id="IPR035500">
    <property type="entry name" value="NHR-like_dom_sf"/>
</dbReference>
<gene>
    <name evidence="4" type="ORF">PMAYCL1PPCAC_14202</name>
</gene>
<dbReference type="Proteomes" id="UP001328107">
    <property type="component" value="Unassembled WGS sequence"/>
</dbReference>
<keyword evidence="3" id="KW-0675">Receptor</keyword>
<accession>A0AAN4ZTA5</accession>
<name>A0AAN4ZTA5_9BILA</name>
<evidence type="ECO:0000313" key="5">
    <source>
        <dbReference type="Proteomes" id="UP001328107"/>
    </source>
</evidence>
<evidence type="ECO:0000313" key="4">
    <source>
        <dbReference type="EMBL" id="GMR44007.1"/>
    </source>
</evidence>
<sequence>VGPDRIILPNVPGANFDRTPEPMRTMRFNTKKYQMLDQLLAPMRKMEIDMTEFSPFNSILFLKTCEREKSGKLLCDISEMFAENLGELVMHPVHLGSAYFNVHYLGQCSKEKIAK</sequence>
<keyword evidence="2" id="KW-0804">Transcription</keyword>
<evidence type="ECO:0000256" key="1">
    <source>
        <dbReference type="ARBA" id="ARBA00023015"/>
    </source>
</evidence>
<protein>
    <submittedName>
        <fullName evidence="4">Uncharacterized protein</fullName>
    </submittedName>
</protein>
<keyword evidence="1" id="KW-0805">Transcription regulation</keyword>
<proteinExistence type="predicted"/>
<reference evidence="5" key="1">
    <citation type="submission" date="2022-10" db="EMBL/GenBank/DDBJ databases">
        <title>Genome assembly of Pristionchus species.</title>
        <authorList>
            <person name="Yoshida K."/>
            <person name="Sommer R.J."/>
        </authorList>
    </citation>
    <scope>NUCLEOTIDE SEQUENCE [LARGE SCALE GENOMIC DNA]</scope>
    <source>
        <strain evidence="5">RS5460</strain>
    </source>
</reference>
<evidence type="ECO:0000256" key="3">
    <source>
        <dbReference type="ARBA" id="ARBA00023170"/>
    </source>
</evidence>
<dbReference type="EMBL" id="BTRK01000003">
    <property type="protein sequence ID" value="GMR44007.1"/>
    <property type="molecule type" value="Genomic_DNA"/>
</dbReference>
<feature type="non-terminal residue" evidence="4">
    <location>
        <position position="1"/>
    </location>
</feature>
<dbReference type="AlphaFoldDB" id="A0AAN4ZTA5"/>